<dbReference type="KEGG" id="acan:ACA1_031900"/>
<feature type="region of interest" description="Disordered" evidence="1">
    <location>
        <begin position="246"/>
        <end position="265"/>
    </location>
</feature>
<feature type="compositionally biased region" description="Basic residues" evidence="1">
    <location>
        <begin position="124"/>
        <end position="142"/>
    </location>
</feature>
<dbReference type="GeneID" id="14919970"/>
<accession>L8H409</accession>
<name>L8H409_ACACF</name>
<keyword evidence="3" id="KW-1185">Reference proteome</keyword>
<evidence type="ECO:0000256" key="1">
    <source>
        <dbReference type="SAM" id="MobiDB-lite"/>
    </source>
</evidence>
<organism evidence="2 3">
    <name type="scientific">Acanthamoeba castellanii (strain ATCC 30010 / Neff)</name>
    <dbReference type="NCBI Taxonomy" id="1257118"/>
    <lineage>
        <taxon>Eukaryota</taxon>
        <taxon>Amoebozoa</taxon>
        <taxon>Discosea</taxon>
        <taxon>Longamoebia</taxon>
        <taxon>Centramoebida</taxon>
        <taxon>Acanthamoebidae</taxon>
        <taxon>Acanthamoeba</taxon>
    </lineage>
</organism>
<dbReference type="Proteomes" id="UP000011083">
    <property type="component" value="Unassembled WGS sequence"/>
</dbReference>
<feature type="compositionally biased region" description="Acidic residues" evidence="1">
    <location>
        <begin position="249"/>
        <end position="263"/>
    </location>
</feature>
<evidence type="ECO:0000313" key="3">
    <source>
        <dbReference type="Proteomes" id="UP000011083"/>
    </source>
</evidence>
<proteinExistence type="predicted"/>
<evidence type="ECO:0000313" key="2">
    <source>
        <dbReference type="EMBL" id="ELR19166.1"/>
    </source>
</evidence>
<dbReference type="RefSeq" id="XP_004341242.1">
    <property type="nucleotide sequence ID" value="XM_004341194.1"/>
</dbReference>
<feature type="compositionally biased region" description="Basic and acidic residues" evidence="1">
    <location>
        <begin position="103"/>
        <end position="123"/>
    </location>
</feature>
<protein>
    <submittedName>
        <fullName evidence="2">Uncharacterized protein</fullName>
    </submittedName>
</protein>
<dbReference type="EMBL" id="KB007934">
    <property type="protein sequence ID" value="ELR19166.1"/>
    <property type="molecule type" value="Genomic_DNA"/>
</dbReference>
<dbReference type="AlphaFoldDB" id="L8H409"/>
<reference evidence="2 3" key="1">
    <citation type="journal article" date="2013" name="Genome Biol.">
        <title>Genome of Acanthamoeba castellanii highlights extensive lateral gene transfer and early evolution of tyrosine kinase signaling.</title>
        <authorList>
            <person name="Clarke M."/>
            <person name="Lohan A.J."/>
            <person name="Liu B."/>
            <person name="Lagkouvardos I."/>
            <person name="Roy S."/>
            <person name="Zafar N."/>
            <person name="Bertelli C."/>
            <person name="Schilde C."/>
            <person name="Kianianmomeni A."/>
            <person name="Burglin T.R."/>
            <person name="Frech C."/>
            <person name="Turcotte B."/>
            <person name="Kopec K.O."/>
            <person name="Synnott J.M."/>
            <person name="Choo C."/>
            <person name="Paponov I."/>
            <person name="Finkler A."/>
            <person name="Soon Heng Tan C."/>
            <person name="Hutchins A.P."/>
            <person name="Weinmeier T."/>
            <person name="Rattei T."/>
            <person name="Chu J.S."/>
            <person name="Gimenez G."/>
            <person name="Irimia M."/>
            <person name="Rigden D.J."/>
            <person name="Fitzpatrick D.A."/>
            <person name="Lorenzo-Morales J."/>
            <person name="Bateman A."/>
            <person name="Chiu C.H."/>
            <person name="Tang P."/>
            <person name="Hegemann P."/>
            <person name="Fromm H."/>
            <person name="Raoult D."/>
            <person name="Greub G."/>
            <person name="Miranda-Saavedra D."/>
            <person name="Chen N."/>
            <person name="Nash P."/>
            <person name="Ginger M.L."/>
            <person name="Horn M."/>
            <person name="Schaap P."/>
            <person name="Caler L."/>
            <person name="Loftus B."/>
        </authorList>
    </citation>
    <scope>NUCLEOTIDE SEQUENCE [LARGE SCALE GENOMIC DNA]</scope>
    <source>
        <strain evidence="2 3">Neff</strain>
    </source>
</reference>
<sequence length="445" mass="50249">MQDPHADSFSASDEWAEGSTYREVRENGQIFCAICLDPHGKQLGQRFSSPQAYGGHHARFREHQERARTTVYTSYTFIVDGKAWCVACDAHMAASHVKQHQATMEHKQRAEERKEKEKEEKKKKEDRRRTTKRKRTTRRAPRKCASGEAPETLLAAQCAAEGHDLGSAQVNFNFHNESSMASLQLDTTLAAEELNRMENDQQEPHELLEQAEGGWLSIDEAYSLLELTPGVSLAPPEEELPLATQALSGEEEEEAEEVEERENAEEHDVEALHQLLALTSIQAPNKKERNMAVLVRLSFWVACWLSGDTGAHVPANLLLADLGVPERLHFPAEFEPDLSARYDAYHAVKVWLILKRSDFSATVYSLHIHLLAATNLTDPNGRKAHDLLDDFVREAPERVSFRPNFFEMWRVAMPRLGRAGLQAAVLPALKVLLETEAEWSDQQNS</sequence>
<gene>
    <name evidence="2" type="ORF">ACA1_031900</name>
</gene>
<dbReference type="VEuPathDB" id="AmoebaDB:ACA1_031900"/>
<feature type="region of interest" description="Disordered" evidence="1">
    <location>
        <begin position="96"/>
        <end position="148"/>
    </location>
</feature>